<gene>
    <name evidence="1" type="ORF">AMTR_s01475p00009510</name>
</gene>
<keyword evidence="2" id="KW-1185">Reference proteome</keyword>
<reference evidence="2" key="1">
    <citation type="journal article" date="2013" name="Science">
        <title>The Amborella genome and the evolution of flowering plants.</title>
        <authorList>
            <consortium name="Amborella Genome Project"/>
        </authorList>
    </citation>
    <scope>NUCLEOTIDE SEQUENCE [LARGE SCALE GENOMIC DNA]</scope>
</reference>
<sequence>MSSSHEKRNDCSHEKAYRLSSTPYTEIAPCLPLPSLPVFCGALSSDLSLFDNQNFQFIDRPEILAQASRIAALLKDTDVSYLLSLLVGDFGYILQRFELLTSLVEADMSTSKLKPKGCCYNLH</sequence>
<organism evidence="1 2">
    <name type="scientific">Amborella trichopoda</name>
    <dbReference type="NCBI Taxonomy" id="13333"/>
    <lineage>
        <taxon>Eukaryota</taxon>
        <taxon>Viridiplantae</taxon>
        <taxon>Streptophyta</taxon>
        <taxon>Embryophyta</taxon>
        <taxon>Tracheophyta</taxon>
        <taxon>Spermatophyta</taxon>
        <taxon>Magnoliopsida</taxon>
        <taxon>Amborellales</taxon>
        <taxon>Amborellaceae</taxon>
        <taxon>Amborella</taxon>
    </lineage>
</organism>
<evidence type="ECO:0000313" key="2">
    <source>
        <dbReference type="Proteomes" id="UP000017836"/>
    </source>
</evidence>
<evidence type="ECO:0000313" key="1">
    <source>
        <dbReference type="EMBL" id="ERN18208.1"/>
    </source>
</evidence>
<dbReference type="STRING" id="13333.U5DCS5"/>
<dbReference type="Gramene" id="ERN18208">
    <property type="protein sequence ID" value="ERN18208"/>
    <property type="gene ID" value="AMTR_s01475p00009510"/>
</dbReference>
<dbReference type="eggNOG" id="KOG1020">
    <property type="taxonomic scope" value="Eukaryota"/>
</dbReference>
<name>U5DCS5_AMBTC</name>
<proteinExistence type="predicted"/>
<dbReference type="EMBL" id="KI392249">
    <property type="protein sequence ID" value="ERN18208.1"/>
    <property type="molecule type" value="Genomic_DNA"/>
</dbReference>
<protein>
    <submittedName>
        <fullName evidence="1">Uncharacterized protein</fullName>
    </submittedName>
</protein>
<dbReference type="AlphaFoldDB" id="U5DCS5"/>
<dbReference type="HOGENOM" id="CLU_2187502_0_0_1"/>
<dbReference type="Proteomes" id="UP000017836">
    <property type="component" value="Unassembled WGS sequence"/>
</dbReference>
<accession>U5DCS5</accession>